<sequence length="200" mass="21267">MLSGLGCSRDPVLVALEIAEAALNWRAGGACDGEPGVVRAVRHAPSLLMHEMAPAGDSTSSPNDGFAVPRQLPTTVRVVAGEMAACRLREILAFAFLAVVEGSALGPTPLEGIPKLVPVPSGRQRLLCFYQQWDFCSKLQPNIPYSISVVEMLLQEWAALIQGSFAVSLVPFVFQRVACCSFTVKGRHSAAKSGCAKDKA</sequence>
<dbReference type="AlphaFoldDB" id="R0L2G2"/>
<evidence type="ECO:0000313" key="2">
    <source>
        <dbReference type="Proteomes" id="UP000296049"/>
    </source>
</evidence>
<organism evidence="1 2">
    <name type="scientific">Anas platyrhynchos</name>
    <name type="common">Mallard</name>
    <name type="synonym">Anas boschas</name>
    <dbReference type="NCBI Taxonomy" id="8839"/>
    <lineage>
        <taxon>Eukaryota</taxon>
        <taxon>Metazoa</taxon>
        <taxon>Chordata</taxon>
        <taxon>Craniata</taxon>
        <taxon>Vertebrata</taxon>
        <taxon>Euteleostomi</taxon>
        <taxon>Archelosauria</taxon>
        <taxon>Archosauria</taxon>
        <taxon>Dinosauria</taxon>
        <taxon>Saurischia</taxon>
        <taxon>Theropoda</taxon>
        <taxon>Coelurosauria</taxon>
        <taxon>Aves</taxon>
        <taxon>Neognathae</taxon>
        <taxon>Galloanserae</taxon>
        <taxon>Anseriformes</taxon>
        <taxon>Anatidae</taxon>
        <taxon>Anatinae</taxon>
        <taxon>Anas</taxon>
    </lineage>
</organism>
<keyword evidence="2" id="KW-1185">Reference proteome</keyword>
<reference evidence="2" key="1">
    <citation type="journal article" date="2013" name="Nat. Genet.">
        <title>The duck genome and transcriptome provide insight into an avian influenza virus reservoir species.</title>
        <authorList>
            <person name="Huang Y."/>
            <person name="Li Y."/>
            <person name="Burt D.W."/>
            <person name="Chen H."/>
            <person name="Zhang Y."/>
            <person name="Qian W."/>
            <person name="Kim H."/>
            <person name="Gan S."/>
            <person name="Zhao Y."/>
            <person name="Li J."/>
            <person name="Yi K."/>
            <person name="Feng H."/>
            <person name="Zhu P."/>
            <person name="Li B."/>
            <person name="Liu Q."/>
            <person name="Fairley S."/>
            <person name="Magor K.E."/>
            <person name="Du Z."/>
            <person name="Hu X."/>
            <person name="Goodman L."/>
            <person name="Tafer H."/>
            <person name="Vignal A."/>
            <person name="Lee T."/>
            <person name="Kim K.W."/>
            <person name="Sheng Z."/>
            <person name="An Y."/>
            <person name="Searle S."/>
            <person name="Herrero J."/>
            <person name="Groenen M.A."/>
            <person name="Crooijmans R.P."/>
            <person name="Faraut T."/>
            <person name="Cai Q."/>
            <person name="Webster R.G."/>
            <person name="Aldridge J.R."/>
            <person name="Warren W.C."/>
            <person name="Bartschat S."/>
            <person name="Kehr S."/>
            <person name="Marz M."/>
            <person name="Stadler P.F."/>
            <person name="Smith J."/>
            <person name="Kraus R.H."/>
            <person name="Zhao Y."/>
            <person name="Ren L."/>
            <person name="Fei J."/>
            <person name="Morisson M."/>
            <person name="Kaiser P."/>
            <person name="Griffin D.K."/>
            <person name="Rao M."/>
            <person name="Pitel F."/>
            <person name="Wang J."/>
            <person name="Li N."/>
        </authorList>
    </citation>
    <scope>NUCLEOTIDE SEQUENCE [LARGE SCALE GENOMIC DNA]</scope>
</reference>
<name>R0L2G2_ANAPL</name>
<protein>
    <submittedName>
        <fullName evidence="1">Uncharacterized protein</fullName>
    </submittedName>
</protein>
<proteinExistence type="predicted"/>
<dbReference type="Proteomes" id="UP000296049">
    <property type="component" value="Unassembled WGS sequence"/>
</dbReference>
<evidence type="ECO:0000313" key="1">
    <source>
        <dbReference type="EMBL" id="EOA94437.1"/>
    </source>
</evidence>
<accession>R0L2G2</accession>
<gene>
    <name evidence="1" type="ORF">Anapl_11817</name>
</gene>
<dbReference type="EMBL" id="KB744769">
    <property type="protein sequence ID" value="EOA94437.1"/>
    <property type="molecule type" value="Genomic_DNA"/>
</dbReference>